<proteinExistence type="predicted"/>
<keyword evidence="3" id="KW-1185">Reference proteome</keyword>
<accession>A0A7M2WUN9</accession>
<protein>
    <submittedName>
        <fullName evidence="2">Uncharacterized protein</fullName>
    </submittedName>
</protein>
<dbReference type="AlphaFoldDB" id="A0A7M2WUN9"/>
<name>A0A7M2WUN9_9BACT</name>
<reference evidence="2 3" key="1">
    <citation type="submission" date="2020-10" db="EMBL/GenBank/DDBJ databases">
        <title>Wide distribution of Phycisphaera-like planctomycetes from WD2101 soil group in peatlands and genome analysis of the first cultivated representative.</title>
        <authorList>
            <person name="Dedysh S.N."/>
            <person name="Beletsky A.V."/>
            <person name="Ivanova A."/>
            <person name="Kulichevskaya I.S."/>
            <person name="Suzina N.E."/>
            <person name="Philippov D.A."/>
            <person name="Rakitin A.L."/>
            <person name="Mardanov A.V."/>
            <person name="Ravin N.V."/>
        </authorList>
    </citation>
    <scope>NUCLEOTIDE SEQUENCE [LARGE SCALE GENOMIC DNA]</scope>
    <source>
        <strain evidence="2 3">M1803</strain>
    </source>
</reference>
<dbReference type="RefSeq" id="WP_206291900.1">
    <property type="nucleotide sequence ID" value="NZ_CP063458.1"/>
</dbReference>
<feature type="transmembrane region" description="Helical" evidence="1">
    <location>
        <begin position="55"/>
        <end position="76"/>
    </location>
</feature>
<dbReference type="EMBL" id="CP063458">
    <property type="protein sequence ID" value="QOV88892.1"/>
    <property type="molecule type" value="Genomic_DNA"/>
</dbReference>
<feature type="transmembrane region" description="Helical" evidence="1">
    <location>
        <begin position="29"/>
        <end position="49"/>
    </location>
</feature>
<keyword evidence="1" id="KW-0472">Membrane</keyword>
<keyword evidence="1" id="KW-1133">Transmembrane helix</keyword>
<dbReference type="Proteomes" id="UP000593765">
    <property type="component" value="Chromosome"/>
</dbReference>
<evidence type="ECO:0000256" key="1">
    <source>
        <dbReference type="SAM" id="Phobius"/>
    </source>
</evidence>
<evidence type="ECO:0000313" key="2">
    <source>
        <dbReference type="EMBL" id="QOV88892.1"/>
    </source>
</evidence>
<organism evidence="2 3">
    <name type="scientific">Humisphaera borealis</name>
    <dbReference type="NCBI Taxonomy" id="2807512"/>
    <lineage>
        <taxon>Bacteria</taxon>
        <taxon>Pseudomonadati</taxon>
        <taxon>Planctomycetota</taxon>
        <taxon>Phycisphaerae</taxon>
        <taxon>Tepidisphaerales</taxon>
        <taxon>Tepidisphaeraceae</taxon>
        <taxon>Humisphaera</taxon>
    </lineage>
</organism>
<evidence type="ECO:0000313" key="3">
    <source>
        <dbReference type="Proteomes" id="UP000593765"/>
    </source>
</evidence>
<gene>
    <name evidence="2" type="ORF">IPV69_22105</name>
</gene>
<dbReference type="KEGG" id="hbs:IPV69_22105"/>
<sequence>MTEMGIDMKGDTQQLPEDVLGPGCGHGALWGYGVAIFFLLHMTLVLAAGLEAPPVVVAVCMLVAVVIASRLVNVILKRRLRWRIFREGDEVEALVVNREVRIYNGQWIAVQPNYSLTLRYHFRNTEHVSTMPVTDGVYLRHRTGKTMLIRLLPERPTLWIPSSRTH</sequence>
<keyword evidence="1" id="KW-0812">Transmembrane</keyword>